<feature type="domain" description="ExoI SH3-like" evidence="16">
    <location>
        <begin position="196"/>
        <end position="350"/>
    </location>
</feature>
<evidence type="ECO:0000256" key="2">
    <source>
        <dbReference type="ARBA" id="ARBA00012108"/>
    </source>
</evidence>
<dbReference type="SMART" id="SM00479">
    <property type="entry name" value="EXOIII"/>
    <property type="match status" value="1"/>
</dbReference>
<feature type="binding site" evidence="15">
    <location>
        <position position="11"/>
    </location>
    <ligand>
        <name>Mg(2+)</name>
        <dbReference type="ChEBI" id="CHEBI:18420"/>
        <label>2</label>
    </ligand>
</feature>
<dbReference type="AlphaFoldDB" id="A0A831RJL1"/>
<comment type="cofactor">
    <cofactor evidence="15">
        <name>Mg(2+)</name>
        <dbReference type="ChEBI" id="CHEBI:18420"/>
    </cofactor>
    <text evidence="15">Binds 2 Mg(2+) ions per monomer.</text>
</comment>
<comment type="caution">
    <text evidence="18">The sequence shown here is derived from an EMBL/GenBank/DDBJ whole genome shotgun (WGS) entry which is preliminary data.</text>
</comment>
<keyword evidence="8 13" id="KW-0269">Exonuclease</keyword>
<dbReference type="SUPFAM" id="SSF53098">
    <property type="entry name" value="Ribonuclease H-like"/>
    <property type="match status" value="1"/>
</dbReference>
<dbReference type="InterPro" id="IPR036397">
    <property type="entry name" value="RNaseH_sf"/>
</dbReference>
<dbReference type="Pfam" id="PF26016">
    <property type="entry name" value="ExoI_C"/>
    <property type="match status" value="1"/>
</dbReference>
<evidence type="ECO:0000256" key="14">
    <source>
        <dbReference type="PIRSR" id="PIRSR000977-1"/>
    </source>
</evidence>
<comment type="catalytic activity">
    <reaction evidence="1 13">
        <text>Exonucleolytic cleavage in the 3'- to 5'-direction to yield nucleoside 5'-phosphates.</text>
        <dbReference type="EC" id="3.1.11.1"/>
    </reaction>
</comment>
<evidence type="ECO:0000256" key="12">
    <source>
        <dbReference type="ARBA" id="ARBA00046792"/>
    </source>
</evidence>
<comment type="subunit">
    <text evidence="12">Monomer. Interacts with ssb (via C-terminus); this interaction stimulates the exonuclease activity by recruiting the enzyme to its substrate.</text>
</comment>
<keyword evidence="5 15" id="KW-0479">Metal-binding</keyword>
<keyword evidence="4 13" id="KW-0540">Nuclease</keyword>
<feature type="binding site" evidence="14">
    <location>
        <position position="159"/>
    </location>
    <ligand>
        <name>substrate</name>
    </ligand>
</feature>
<dbReference type="InterPro" id="IPR013520">
    <property type="entry name" value="Ribonucl_H"/>
</dbReference>
<organism evidence="18">
    <name type="scientific">Sedimenticola thiotaurini</name>
    <dbReference type="NCBI Taxonomy" id="1543721"/>
    <lineage>
        <taxon>Bacteria</taxon>
        <taxon>Pseudomonadati</taxon>
        <taxon>Pseudomonadota</taxon>
        <taxon>Gammaproteobacteria</taxon>
        <taxon>Chromatiales</taxon>
        <taxon>Sedimenticolaceae</taxon>
        <taxon>Sedimenticola</taxon>
    </lineage>
</organism>
<dbReference type="Proteomes" id="UP000886251">
    <property type="component" value="Unassembled WGS sequence"/>
</dbReference>
<dbReference type="FunFam" id="3.30.420.10:FF:000033">
    <property type="entry name" value="Exodeoxyribonuclease I"/>
    <property type="match status" value="1"/>
</dbReference>
<evidence type="ECO:0000256" key="4">
    <source>
        <dbReference type="ARBA" id="ARBA00022722"/>
    </source>
</evidence>
<dbReference type="GO" id="GO:0006281">
    <property type="term" value="P:DNA repair"/>
    <property type="evidence" value="ECO:0007669"/>
    <property type="project" value="UniProtKB-KW"/>
</dbReference>
<feature type="binding site" evidence="15">
    <location>
        <position position="180"/>
    </location>
    <ligand>
        <name>Mg(2+)</name>
        <dbReference type="ChEBI" id="CHEBI:18420"/>
        <label>2</label>
    </ligand>
</feature>
<keyword evidence="11 13" id="KW-0234">DNA repair</keyword>
<dbReference type="CDD" id="cd06138">
    <property type="entry name" value="ExoI_N"/>
    <property type="match status" value="1"/>
</dbReference>
<sequence length="478" mass="54548">MNTTFYWHDYETWGADPSRDRAAQFAGVRTDLELNPVGRPLMQFCRPADDMLPHPEACLVTGITPQQAASEGVVEAEFFRAVHHELARPGTCGVGYNSIRFDDEVTRYGLYRNFYDPYAREWQNGNSRWDLIDVVRLTHALRPEGIEWPQNEDGSTSFRLDRLTLANGIAHEGAHDALSDVYATIGLARLVRRRQPRLFDYLFRLRDKRRVGELLDLRSMKPVLHVSGMYPASRGCIAMVAPLARHPTNSNGIIVYDLGEDPEPLLGLTPEQIAERLFTPRDRMPEGVTRIPLKTVHLNKSPAVVPLNTLTPEAAERWGIDVAAGERHLARLRTDPGLAERIAAAHRQREFEPVTDPDRNLYGGGFFSDDDRRRMEQVRRTDPSELGGLRLDFDDARLPELLFRYRARNWPRTLQREERQRWEEFRRWRLTDPAADAGITLASFRRTLARLMVEGAPDARARGILSELADWPDVIGIG</sequence>
<feature type="binding site" evidence="15">
    <location>
        <position position="9"/>
    </location>
    <ligand>
        <name>Mg(2+)</name>
        <dbReference type="ChEBI" id="CHEBI:18420"/>
        <label>1</label>
    </ligand>
</feature>
<feature type="domain" description="ExoI C-terminal" evidence="17">
    <location>
        <begin position="353"/>
        <end position="476"/>
    </location>
</feature>
<evidence type="ECO:0000259" key="16">
    <source>
        <dbReference type="PROSITE" id="PS51784"/>
    </source>
</evidence>
<evidence type="ECO:0000256" key="3">
    <source>
        <dbReference type="ARBA" id="ARBA00019900"/>
    </source>
</evidence>
<keyword evidence="10" id="KW-0238">DNA-binding</keyword>
<dbReference type="PROSITE" id="PS51785">
    <property type="entry name" value="EXOI_C"/>
    <property type="match status" value="1"/>
</dbReference>
<evidence type="ECO:0000256" key="8">
    <source>
        <dbReference type="ARBA" id="ARBA00022839"/>
    </source>
</evidence>
<proteinExistence type="predicted"/>
<evidence type="ECO:0000256" key="7">
    <source>
        <dbReference type="ARBA" id="ARBA00022801"/>
    </source>
</evidence>
<evidence type="ECO:0000256" key="11">
    <source>
        <dbReference type="ARBA" id="ARBA00023204"/>
    </source>
</evidence>
<dbReference type="InterPro" id="IPR038649">
    <property type="entry name" value="EXOI_SH3_sf"/>
</dbReference>
<dbReference type="GO" id="GO:0003677">
    <property type="term" value="F:DNA binding"/>
    <property type="evidence" value="ECO:0007669"/>
    <property type="project" value="UniProtKB-KW"/>
</dbReference>
<evidence type="ECO:0000313" key="18">
    <source>
        <dbReference type="EMBL" id="HEB95665.1"/>
    </source>
</evidence>
<dbReference type="InterPro" id="IPR013620">
    <property type="entry name" value="Exonuc_1_SH3"/>
</dbReference>
<dbReference type="Gene3D" id="3.30.420.10">
    <property type="entry name" value="Ribonuclease H-like superfamily/Ribonuclease H"/>
    <property type="match status" value="1"/>
</dbReference>
<keyword evidence="6 13" id="KW-0227">DNA damage</keyword>
<accession>A0A831RJL1</accession>
<evidence type="ECO:0000256" key="13">
    <source>
        <dbReference type="PIRNR" id="PIRNR000977"/>
    </source>
</evidence>
<evidence type="ECO:0000259" key="17">
    <source>
        <dbReference type="PROSITE" id="PS51785"/>
    </source>
</evidence>
<dbReference type="Gene3D" id="3.30.1520.20">
    <property type="entry name" value="Exonuclease ExoI, domain 2"/>
    <property type="match status" value="1"/>
</dbReference>
<dbReference type="Gene3D" id="1.20.1280.70">
    <property type="entry name" value="Exonuclease ExoI, domain 3"/>
    <property type="match status" value="1"/>
</dbReference>
<dbReference type="GO" id="GO:0046872">
    <property type="term" value="F:metal ion binding"/>
    <property type="evidence" value="ECO:0007669"/>
    <property type="project" value="UniProtKB-KW"/>
</dbReference>
<evidence type="ECO:0000256" key="1">
    <source>
        <dbReference type="ARBA" id="ARBA00000563"/>
    </source>
</evidence>
<evidence type="ECO:0000256" key="9">
    <source>
        <dbReference type="ARBA" id="ARBA00022842"/>
    </source>
</evidence>
<dbReference type="FunFam" id="1.20.1280.70:FF:000001">
    <property type="entry name" value="Exodeoxyribonuclease I"/>
    <property type="match status" value="1"/>
</dbReference>
<dbReference type="EMBL" id="DRKP01000052">
    <property type="protein sequence ID" value="HEB95665.1"/>
    <property type="molecule type" value="Genomic_DNA"/>
</dbReference>
<keyword evidence="7 13" id="KW-0378">Hydrolase</keyword>
<dbReference type="Gene3D" id="1.10.287.1240">
    <property type="match status" value="1"/>
</dbReference>
<evidence type="ECO:0000256" key="15">
    <source>
        <dbReference type="PIRSR" id="PIRSR000977-2"/>
    </source>
</evidence>
<name>A0A831RJL1_9GAMM</name>
<evidence type="ECO:0000256" key="10">
    <source>
        <dbReference type="ARBA" id="ARBA00023125"/>
    </source>
</evidence>
<dbReference type="InterPro" id="IPR012337">
    <property type="entry name" value="RNaseH-like_sf"/>
</dbReference>
<protein>
    <recommendedName>
        <fullName evidence="3 13">Exodeoxyribonuclease I</fullName>
        <ecNumber evidence="2 13">3.1.11.1</ecNumber>
    </recommendedName>
</protein>
<dbReference type="Pfam" id="PF00929">
    <property type="entry name" value="RNase_T"/>
    <property type="match status" value="1"/>
</dbReference>
<dbReference type="InterPro" id="IPR023607">
    <property type="entry name" value="Exodeoxyribonuclease_I"/>
</dbReference>
<feature type="binding site" evidence="14">
    <location>
        <position position="11"/>
    </location>
    <ligand>
        <name>substrate</name>
    </ligand>
</feature>
<dbReference type="PROSITE" id="PS51784">
    <property type="entry name" value="EXOI_SH3"/>
    <property type="match status" value="1"/>
</dbReference>
<dbReference type="NCBIfam" id="NF008746">
    <property type="entry name" value="PRK11779.1"/>
    <property type="match status" value="1"/>
</dbReference>
<dbReference type="InterPro" id="IPR034747">
    <property type="entry name" value="EXOI_SH3"/>
</dbReference>
<reference evidence="18" key="1">
    <citation type="journal article" date="2020" name="mSystems">
        <title>Genome- and Community-Level Interaction Insights into Carbon Utilization and Element Cycling Functions of Hydrothermarchaeota in Hydrothermal Sediment.</title>
        <authorList>
            <person name="Zhou Z."/>
            <person name="Liu Y."/>
            <person name="Xu W."/>
            <person name="Pan J."/>
            <person name="Luo Z.H."/>
            <person name="Li M."/>
        </authorList>
    </citation>
    <scope>NUCLEOTIDE SEQUENCE [LARGE SCALE GENOMIC DNA]</scope>
    <source>
        <strain evidence="18">HyVt-443</strain>
    </source>
</reference>
<dbReference type="PIRSF" id="PIRSF000977">
    <property type="entry name" value="Exodeoxyribonuclease_I"/>
    <property type="match status" value="1"/>
</dbReference>
<evidence type="ECO:0000256" key="5">
    <source>
        <dbReference type="ARBA" id="ARBA00022723"/>
    </source>
</evidence>
<dbReference type="InterPro" id="IPR058561">
    <property type="entry name" value="Exonuc_1_C"/>
</dbReference>
<keyword evidence="9 15" id="KW-0460">Magnesium</keyword>
<dbReference type="Pfam" id="PF08411">
    <property type="entry name" value="ExoI_SH3"/>
    <property type="match status" value="1"/>
</dbReference>
<gene>
    <name evidence="18" type="ORF">ENI96_04450</name>
</gene>
<dbReference type="EC" id="3.1.11.1" evidence="2 13"/>
<evidence type="ECO:0000256" key="6">
    <source>
        <dbReference type="ARBA" id="ARBA00022763"/>
    </source>
</evidence>
<dbReference type="GO" id="GO:0008310">
    <property type="term" value="F:single-stranded DNA 3'-5' DNA exonuclease activity"/>
    <property type="evidence" value="ECO:0007669"/>
    <property type="project" value="UniProtKB-EC"/>
</dbReference>